<evidence type="ECO:0000259" key="2">
    <source>
        <dbReference type="PROSITE" id="PS51740"/>
    </source>
</evidence>
<keyword evidence="4" id="KW-1185">Reference proteome</keyword>
<dbReference type="EMBL" id="BAABRN010000008">
    <property type="protein sequence ID" value="GAA5501284.1"/>
    <property type="molecule type" value="Genomic_DNA"/>
</dbReference>
<dbReference type="RefSeq" id="WP_353541258.1">
    <property type="nucleotide sequence ID" value="NZ_BAABRN010000008.1"/>
</dbReference>
<dbReference type="NCBIfam" id="TIGR01439">
    <property type="entry name" value="lp_hng_hel_AbrB"/>
    <property type="match status" value="1"/>
</dbReference>
<dbReference type="SMART" id="SM00966">
    <property type="entry name" value="SpoVT_AbrB"/>
    <property type="match status" value="1"/>
</dbReference>
<proteinExistence type="predicted"/>
<comment type="caution">
    <text evidence="3">The sequence shown here is derived from an EMBL/GenBank/DDBJ whole genome shotgun (WGS) entry which is preliminary data.</text>
</comment>
<accession>A0ABP9V7N5</accession>
<protein>
    <recommendedName>
        <fullName evidence="2">SpoVT-AbrB domain-containing protein</fullName>
    </recommendedName>
</protein>
<organism evidence="3 4">
    <name type="scientific">Deinococcus xinjiangensis</name>
    <dbReference type="NCBI Taxonomy" id="457454"/>
    <lineage>
        <taxon>Bacteria</taxon>
        <taxon>Thermotogati</taxon>
        <taxon>Deinococcota</taxon>
        <taxon>Deinococci</taxon>
        <taxon>Deinococcales</taxon>
        <taxon>Deinococcaceae</taxon>
        <taxon>Deinococcus</taxon>
    </lineage>
</organism>
<name>A0ABP9V7N5_9DEIO</name>
<dbReference type="InterPro" id="IPR007159">
    <property type="entry name" value="SpoVT-AbrB_dom"/>
</dbReference>
<feature type="domain" description="SpoVT-AbrB" evidence="2">
    <location>
        <begin position="6"/>
        <end position="52"/>
    </location>
</feature>
<evidence type="ECO:0000313" key="4">
    <source>
        <dbReference type="Proteomes" id="UP001458946"/>
    </source>
</evidence>
<dbReference type="InterPro" id="IPR037914">
    <property type="entry name" value="SpoVT-AbrB_sf"/>
</dbReference>
<dbReference type="Gene3D" id="2.10.260.10">
    <property type="match status" value="1"/>
</dbReference>
<evidence type="ECO:0000313" key="3">
    <source>
        <dbReference type="EMBL" id="GAA5501284.1"/>
    </source>
</evidence>
<dbReference type="Pfam" id="PF04014">
    <property type="entry name" value="MazE_antitoxin"/>
    <property type="match status" value="1"/>
</dbReference>
<dbReference type="Proteomes" id="UP001458946">
    <property type="component" value="Unassembled WGS sequence"/>
</dbReference>
<reference evidence="3 4" key="1">
    <citation type="submission" date="2024-02" db="EMBL/GenBank/DDBJ databases">
        <title>Deinococcus xinjiangensis NBRC 107630.</title>
        <authorList>
            <person name="Ichikawa N."/>
            <person name="Katano-Makiyama Y."/>
            <person name="Hidaka K."/>
        </authorList>
    </citation>
    <scope>NUCLEOTIDE SEQUENCE [LARGE SCALE GENOMIC DNA]</scope>
    <source>
        <strain evidence="3 4">NBRC 107630</strain>
    </source>
</reference>
<keyword evidence="1" id="KW-0238">DNA-binding</keyword>
<sequence>MTEPKVHVLRVGSRGRVTLPPAVRERLGAKEGDWLTITREGDGSFWLKFPTAEAEAGAEVKRKVFELFGTIDPEDMLTAEEMRAQRQRP</sequence>
<gene>
    <name evidence="3" type="ORF">Dxin01_01016</name>
</gene>
<evidence type="ECO:0000256" key="1">
    <source>
        <dbReference type="PROSITE-ProRule" id="PRU01076"/>
    </source>
</evidence>
<dbReference type="SUPFAM" id="SSF89447">
    <property type="entry name" value="AbrB/MazE/MraZ-like"/>
    <property type="match status" value="1"/>
</dbReference>
<dbReference type="PROSITE" id="PS51740">
    <property type="entry name" value="SPOVT_ABRB"/>
    <property type="match status" value="1"/>
</dbReference>